<feature type="domain" description="Laminin EGF-like" evidence="3">
    <location>
        <begin position="383"/>
        <end position="424"/>
    </location>
</feature>
<evidence type="ECO:0000259" key="4">
    <source>
        <dbReference type="SMART" id="SM00181"/>
    </source>
</evidence>
<dbReference type="InterPro" id="IPR009030">
    <property type="entry name" value="Growth_fac_rcpt_cys_sf"/>
</dbReference>
<dbReference type="EMBL" id="RQTK01001612">
    <property type="protein sequence ID" value="RUS69658.1"/>
    <property type="molecule type" value="Genomic_DNA"/>
</dbReference>
<keyword evidence="6" id="KW-1185">Reference proteome</keyword>
<dbReference type="InterPro" id="IPR042635">
    <property type="entry name" value="MEGF10/SREC1/2-like"/>
</dbReference>
<dbReference type="InterPro" id="IPR000742">
    <property type="entry name" value="EGF"/>
</dbReference>
<evidence type="ECO:0000313" key="5">
    <source>
        <dbReference type="EMBL" id="RUS69658.1"/>
    </source>
</evidence>
<feature type="domain" description="EGF-like" evidence="4">
    <location>
        <begin position="382"/>
        <end position="412"/>
    </location>
</feature>
<name>A0A3S1AVU5_ELYCH</name>
<dbReference type="SMART" id="SM00261">
    <property type="entry name" value="FU"/>
    <property type="match status" value="4"/>
</dbReference>
<comment type="caution">
    <text evidence="5">The sequence shown here is derived from an EMBL/GenBank/DDBJ whole genome shotgun (WGS) entry which is preliminary data.</text>
</comment>
<feature type="domain" description="EGF-like" evidence="4">
    <location>
        <begin position="617"/>
        <end position="647"/>
    </location>
</feature>
<keyword evidence="2" id="KW-0732">Signal</keyword>
<feature type="non-terminal residue" evidence="5">
    <location>
        <position position="741"/>
    </location>
</feature>
<dbReference type="InterPro" id="IPR006212">
    <property type="entry name" value="Furin_repeat"/>
</dbReference>
<feature type="chain" id="PRO_5018635553" description="EGF-like domain-containing protein" evidence="2">
    <location>
        <begin position="29"/>
        <end position="741"/>
    </location>
</feature>
<feature type="signal peptide" evidence="2">
    <location>
        <begin position="1"/>
        <end position="28"/>
    </location>
</feature>
<dbReference type="SMART" id="SM00180">
    <property type="entry name" value="EGF_Lam"/>
    <property type="match status" value="3"/>
</dbReference>
<evidence type="ECO:0008006" key="7">
    <source>
        <dbReference type="Google" id="ProtNLM"/>
    </source>
</evidence>
<feature type="domain" description="Laminin EGF-like" evidence="3">
    <location>
        <begin position="618"/>
        <end position="659"/>
    </location>
</feature>
<protein>
    <recommendedName>
        <fullName evidence="7">EGF-like domain-containing protein</fullName>
    </recommendedName>
</protein>
<feature type="domain" description="Laminin EGF-like" evidence="3">
    <location>
        <begin position="666"/>
        <end position="705"/>
    </location>
</feature>
<feature type="domain" description="EGF-like" evidence="4">
    <location>
        <begin position="708"/>
        <end position="739"/>
    </location>
</feature>
<evidence type="ECO:0000259" key="3">
    <source>
        <dbReference type="SMART" id="SM00180"/>
    </source>
</evidence>
<dbReference type="Proteomes" id="UP000271974">
    <property type="component" value="Unassembled WGS sequence"/>
</dbReference>
<dbReference type="AlphaFoldDB" id="A0A3S1AVU5"/>
<dbReference type="OrthoDB" id="27819at2759"/>
<dbReference type="Gene3D" id="2.170.300.10">
    <property type="entry name" value="Tie2 ligand-binding domain superfamily"/>
    <property type="match status" value="3"/>
</dbReference>
<feature type="domain" description="EGF-like" evidence="4">
    <location>
        <begin position="662"/>
        <end position="693"/>
    </location>
</feature>
<sequence>MPPSLKPVTYKTFGLLTLVSLFSYSTQANCKYGYFGDTCGFKCHCDGGDSHCTEGNCTKGCDHKYIGPLCQYRAFPPIEEPSTRWMMDGNPNTCNNGNRHLVAVPTFVTRVTYMRVTFRKPDRINKTEISMYHVANGTDIVMTCSRRFTRQVDEAGKVYDVPCYTARPTHSITFDGEGALHLCEILISPGRNIAPFQTVFKFVGDKSQRLNAALDGLIYQDRLSLQDCAYTTQRKYQLTYPAKNEVNMILVFNSPETDSPLIKFRVELESRRNNEFYIFNKVDNSYSAFFIIIPDLNPGDIKKLDIRKPIGGSSFFLCEVETLGEQYCCTQNFLLGSCIENTTDNLPACHKRENTPCKAGFIGDFCEDPCPRGYHGHLCKSKCDDHCHEHKCDPVTGDCIECNPGYHGSKCLKRCPSGFYGSGCSKECSIHCKTNKHFTRECDYVTGHCLNGCLNGRIGENCQYDKCSDHCKGGNKQCDGRFGTCLSGCEPGYIGLECYSECPKGTYGDECLQECRQTCDNGECDNINGNCTKGCIAGFQGAGLCDTACEQGTYGKGCKEECSPNCIGGKCDIVTGKCFQCDIVTGKCFRECSVGYKPPLCNEECDRPYFGTNCAQRCSSSCQGGLCHPFTGVCNLCKPGAYGSRCHKECPQGKYGVGCLMNCADNCQGQTSCEADTGTCTKCPPGRRGPSCNDECNFGKYGPGCNHFCSEYCHKGVCNKVDGSCTEGCVGNYKPPACLSK</sequence>
<feature type="domain" description="EGF-like" evidence="4">
    <location>
        <begin position="514"/>
        <end position="546"/>
    </location>
</feature>
<proteinExistence type="predicted"/>
<organism evidence="5 6">
    <name type="scientific">Elysia chlorotica</name>
    <name type="common">Eastern emerald elysia</name>
    <name type="synonym">Sea slug</name>
    <dbReference type="NCBI Taxonomy" id="188477"/>
    <lineage>
        <taxon>Eukaryota</taxon>
        <taxon>Metazoa</taxon>
        <taxon>Spiralia</taxon>
        <taxon>Lophotrochozoa</taxon>
        <taxon>Mollusca</taxon>
        <taxon>Gastropoda</taxon>
        <taxon>Heterobranchia</taxon>
        <taxon>Euthyneura</taxon>
        <taxon>Panpulmonata</taxon>
        <taxon>Sacoglossa</taxon>
        <taxon>Placobranchoidea</taxon>
        <taxon>Plakobranchidae</taxon>
        <taxon>Elysia</taxon>
    </lineage>
</organism>
<dbReference type="PANTHER" id="PTHR24043">
    <property type="entry name" value="SCAVENGER RECEPTOR CLASS F"/>
    <property type="match status" value="1"/>
</dbReference>
<gene>
    <name evidence="5" type="ORF">EGW08_022585</name>
</gene>
<dbReference type="SMART" id="SM00181">
    <property type="entry name" value="EGF"/>
    <property type="match status" value="8"/>
</dbReference>
<keyword evidence="1" id="KW-0245">EGF-like domain</keyword>
<dbReference type="SUPFAM" id="SSF57184">
    <property type="entry name" value="Growth factor receptor domain"/>
    <property type="match status" value="1"/>
</dbReference>
<feature type="domain" description="EGF-like" evidence="4">
    <location>
        <begin position="423"/>
        <end position="463"/>
    </location>
</feature>
<feature type="domain" description="EGF-like" evidence="4">
    <location>
        <begin position="466"/>
        <end position="499"/>
    </location>
</feature>
<dbReference type="InterPro" id="IPR002049">
    <property type="entry name" value="LE_dom"/>
</dbReference>
<feature type="domain" description="EGF-like" evidence="4">
    <location>
        <begin position="337"/>
        <end position="380"/>
    </location>
</feature>
<accession>A0A3S1AVU5</accession>
<evidence type="ECO:0000256" key="2">
    <source>
        <dbReference type="SAM" id="SignalP"/>
    </source>
</evidence>
<evidence type="ECO:0000256" key="1">
    <source>
        <dbReference type="ARBA" id="ARBA00022536"/>
    </source>
</evidence>
<reference evidence="5 6" key="1">
    <citation type="submission" date="2019-01" db="EMBL/GenBank/DDBJ databases">
        <title>A draft genome assembly of the solar-powered sea slug Elysia chlorotica.</title>
        <authorList>
            <person name="Cai H."/>
            <person name="Li Q."/>
            <person name="Fang X."/>
            <person name="Li J."/>
            <person name="Curtis N.E."/>
            <person name="Altenburger A."/>
            <person name="Shibata T."/>
            <person name="Feng M."/>
            <person name="Maeda T."/>
            <person name="Schwartz J.A."/>
            <person name="Shigenobu S."/>
            <person name="Lundholm N."/>
            <person name="Nishiyama T."/>
            <person name="Yang H."/>
            <person name="Hasebe M."/>
            <person name="Li S."/>
            <person name="Pierce S.K."/>
            <person name="Wang J."/>
        </authorList>
    </citation>
    <scope>NUCLEOTIDE SEQUENCE [LARGE SCALE GENOMIC DNA]</scope>
    <source>
        <strain evidence="5">EC2010</strain>
        <tissue evidence="5">Whole organism of an adult</tissue>
    </source>
</reference>
<dbReference type="PANTHER" id="PTHR24043:SF8">
    <property type="entry name" value="EGF-LIKE DOMAIN-CONTAINING PROTEIN"/>
    <property type="match status" value="1"/>
</dbReference>
<dbReference type="GO" id="GO:0005044">
    <property type="term" value="F:scavenger receptor activity"/>
    <property type="evidence" value="ECO:0007669"/>
    <property type="project" value="InterPro"/>
</dbReference>
<evidence type="ECO:0000313" key="6">
    <source>
        <dbReference type="Proteomes" id="UP000271974"/>
    </source>
</evidence>